<name>A0ABM5ZU76_9PSED</name>
<dbReference type="RefSeq" id="WP_064384066.1">
    <property type="nucleotide sequence ID" value="NZ_CP014205.2"/>
</dbReference>
<reference evidence="1" key="1">
    <citation type="submission" date="2017-12" db="EMBL/GenBank/DDBJ databases">
        <title>Pseudomonas sp. MS586 complete sequence.</title>
        <authorList>
            <person name="Lu S."/>
            <person name="Deng P."/>
        </authorList>
    </citation>
    <scope>NUCLEOTIDE SEQUENCE</scope>
    <source>
        <strain evidence="1">MS586</strain>
    </source>
</reference>
<organism evidence="1 2">
    <name type="scientific">Pseudomonas glycinae</name>
    <dbReference type="NCBI Taxonomy" id="1785145"/>
    <lineage>
        <taxon>Bacteria</taxon>
        <taxon>Pseudomonadati</taxon>
        <taxon>Pseudomonadota</taxon>
        <taxon>Gammaproteobacteria</taxon>
        <taxon>Pseudomonadales</taxon>
        <taxon>Pseudomonadaceae</taxon>
        <taxon>Pseudomonas</taxon>
    </lineage>
</organism>
<dbReference type="EMBL" id="CP014205">
    <property type="protein sequence ID" value="AMQ87078.1"/>
    <property type="molecule type" value="Genomic_DNA"/>
</dbReference>
<evidence type="ECO:0000313" key="2">
    <source>
        <dbReference type="Proteomes" id="UP000075187"/>
    </source>
</evidence>
<evidence type="ECO:0000313" key="1">
    <source>
        <dbReference type="EMBL" id="AMQ87078.1"/>
    </source>
</evidence>
<accession>A0ABM5ZU76</accession>
<sequence>MDPRIYELLNGIPENADYAAEAGDLDVEDIPQDRLDSVKELLRESNDELVRFYAAKLLTSWGAREGLVALEEFMSKPEVFERLYVHRLHGYDDTYRHILMAVTMYFANVADKEGKEVARVQVCDLLLKIVALAGVRPFEISEMLRFVRRENYIEYLAPLKQYLLSIIDHPEVHRWKIYDALEFFMTFDSEFVVSLLKSKNMSIDDFSPPPPESKLMAV</sequence>
<keyword evidence="2" id="KW-1185">Reference proteome</keyword>
<dbReference type="Proteomes" id="UP000075187">
    <property type="component" value="Chromosome"/>
</dbReference>
<protein>
    <submittedName>
        <fullName evidence="1">Uncharacterized protein</fullName>
    </submittedName>
</protein>
<proteinExistence type="predicted"/>
<gene>
    <name evidence="1" type="ORF">AWU82_09665</name>
</gene>